<comment type="caution">
    <text evidence="11">The sequence shown here is derived from an EMBL/GenBank/DDBJ whole genome shotgun (WGS) entry which is preliminary data.</text>
</comment>
<dbReference type="GO" id="GO:0016977">
    <property type="term" value="F:chitosanase activity"/>
    <property type="evidence" value="ECO:0007669"/>
    <property type="project" value="UniProtKB-EC"/>
</dbReference>
<evidence type="ECO:0000256" key="9">
    <source>
        <dbReference type="ARBA" id="ARBA00023326"/>
    </source>
</evidence>
<comment type="catalytic activity">
    <reaction evidence="1 10">
        <text>Endohydrolysis of beta-(1-&gt;4)-linkages between D-glucosamine residues in a partly acetylated chitosan.</text>
        <dbReference type="EC" id="3.2.1.132"/>
    </reaction>
</comment>
<keyword evidence="8 10" id="KW-0326">Glycosidase</keyword>
<comment type="subcellular location">
    <subcellularLocation>
        <location evidence="2 10">Secreted</location>
    </subcellularLocation>
</comment>
<keyword evidence="7" id="KW-0119">Carbohydrate metabolism</keyword>
<evidence type="ECO:0000256" key="7">
    <source>
        <dbReference type="ARBA" id="ARBA00023277"/>
    </source>
</evidence>
<comment type="function">
    <text evidence="10">Chitosanase catalyzing the endo-type cleavage of chitosan, the deacylated form of chitin. Chitosanase may be crucial in the degradation of the deacetylated portion of chitin in the fungal cell wall.</text>
</comment>
<keyword evidence="12" id="KW-1185">Reference proteome</keyword>
<evidence type="ECO:0000313" key="12">
    <source>
        <dbReference type="Proteomes" id="UP001303760"/>
    </source>
</evidence>
<dbReference type="AlphaFoldDB" id="A0AAN7HHC5"/>
<dbReference type="PANTHER" id="PTHR42061:SF6">
    <property type="entry name" value="ENDO-CHITOSANASE"/>
    <property type="match status" value="1"/>
</dbReference>
<reference evidence="11" key="1">
    <citation type="journal article" date="2023" name="Mol. Phylogenet. Evol.">
        <title>Genome-scale phylogeny and comparative genomics of the fungal order Sordariales.</title>
        <authorList>
            <person name="Hensen N."/>
            <person name="Bonometti L."/>
            <person name="Westerberg I."/>
            <person name="Brannstrom I.O."/>
            <person name="Guillou S."/>
            <person name="Cros-Aarteil S."/>
            <person name="Calhoun S."/>
            <person name="Haridas S."/>
            <person name="Kuo A."/>
            <person name="Mondo S."/>
            <person name="Pangilinan J."/>
            <person name="Riley R."/>
            <person name="LaButti K."/>
            <person name="Andreopoulos B."/>
            <person name="Lipzen A."/>
            <person name="Chen C."/>
            <person name="Yan M."/>
            <person name="Daum C."/>
            <person name="Ng V."/>
            <person name="Clum A."/>
            <person name="Steindorff A."/>
            <person name="Ohm R.A."/>
            <person name="Martin F."/>
            <person name="Silar P."/>
            <person name="Natvig D.O."/>
            <person name="Lalanne C."/>
            <person name="Gautier V."/>
            <person name="Ament-Velasquez S.L."/>
            <person name="Kruys A."/>
            <person name="Hutchinson M.I."/>
            <person name="Powell A.J."/>
            <person name="Barry K."/>
            <person name="Miller A.N."/>
            <person name="Grigoriev I.V."/>
            <person name="Debuchy R."/>
            <person name="Gladieux P."/>
            <person name="Hiltunen Thoren M."/>
            <person name="Johannesson H."/>
        </authorList>
    </citation>
    <scope>NUCLEOTIDE SEQUENCE</scope>
    <source>
        <strain evidence="11">CBS 532.94</strain>
    </source>
</reference>
<dbReference type="InterPro" id="IPR009939">
    <property type="entry name" value="Chitosanase_fungal"/>
</dbReference>
<reference evidence="11" key="2">
    <citation type="submission" date="2023-05" db="EMBL/GenBank/DDBJ databases">
        <authorList>
            <consortium name="Lawrence Berkeley National Laboratory"/>
            <person name="Steindorff A."/>
            <person name="Hensen N."/>
            <person name="Bonometti L."/>
            <person name="Westerberg I."/>
            <person name="Brannstrom I.O."/>
            <person name="Guillou S."/>
            <person name="Cros-Aarteil S."/>
            <person name="Calhoun S."/>
            <person name="Haridas S."/>
            <person name="Kuo A."/>
            <person name="Mondo S."/>
            <person name="Pangilinan J."/>
            <person name="Riley R."/>
            <person name="Labutti K."/>
            <person name="Andreopoulos B."/>
            <person name="Lipzen A."/>
            <person name="Chen C."/>
            <person name="Yanf M."/>
            <person name="Daum C."/>
            <person name="Ng V."/>
            <person name="Clum A."/>
            <person name="Ohm R."/>
            <person name="Martin F."/>
            <person name="Silar P."/>
            <person name="Natvig D."/>
            <person name="Lalanne C."/>
            <person name="Gautier V."/>
            <person name="Ament-Velasquez S.L."/>
            <person name="Kruys A."/>
            <person name="Hutchinson M.I."/>
            <person name="Powell A.J."/>
            <person name="Barry K."/>
            <person name="Miller A.N."/>
            <person name="Grigoriev I.V."/>
            <person name="Debuchy R."/>
            <person name="Gladieux P."/>
            <person name="Thoren M.H."/>
            <person name="Johannesson H."/>
        </authorList>
    </citation>
    <scope>NUCLEOTIDE SEQUENCE</scope>
    <source>
        <strain evidence="11">CBS 532.94</strain>
    </source>
</reference>
<evidence type="ECO:0000256" key="1">
    <source>
        <dbReference type="ARBA" id="ARBA00000405"/>
    </source>
</evidence>
<dbReference type="GO" id="GO:0000272">
    <property type="term" value="P:polysaccharide catabolic process"/>
    <property type="evidence" value="ECO:0007669"/>
    <property type="project" value="UniProtKB-KW"/>
</dbReference>
<proteinExistence type="inferred from homology"/>
<feature type="signal peptide" evidence="10">
    <location>
        <begin position="1"/>
        <end position="20"/>
    </location>
</feature>
<evidence type="ECO:0000256" key="10">
    <source>
        <dbReference type="RuleBase" id="RU361208"/>
    </source>
</evidence>
<feature type="chain" id="PRO_5042665787" description="Endo-chitosanase" evidence="10">
    <location>
        <begin position="21"/>
        <end position="265"/>
    </location>
</feature>
<keyword evidence="6 10" id="KW-0378">Hydrolase</keyword>
<dbReference type="EMBL" id="MU860038">
    <property type="protein sequence ID" value="KAK4240514.1"/>
    <property type="molecule type" value="Genomic_DNA"/>
</dbReference>
<dbReference type="PANTHER" id="PTHR42061">
    <property type="entry name" value="ENDO-CHITOSANASE"/>
    <property type="match status" value="1"/>
</dbReference>
<dbReference type="Pfam" id="PF07335">
    <property type="entry name" value="Glyco_hydro_75"/>
    <property type="match status" value="1"/>
</dbReference>
<organism evidence="11 12">
    <name type="scientific">Achaetomium macrosporum</name>
    <dbReference type="NCBI Taxonomy" id="79813"/>
    <lineage>
        <taxon>Eukaryota</taxon>
        <taxon>Fungi</taxon>
        <taxon>Dikarya</taxon>
        <taxon>Ascomycota</taxon>
        <taxon>Pezizomycotina</taxon>
        <taxon>Sordariomycetes</taxon>
        <taxon>Sordariomycetidae</taxon>
        <taxon>Sordariales</taxon>
        <taxon>Chaetomiaceae</taxon>
        <taxon>Achaetomium</taxon>
    </lineage>
</organism>
<dbReference type="Proteomes" id="UP001303760">
    <property type="component" value="Unassembled WGS sequence"/>
</dbReference>
<keyword evidence="9 10" id="KW-0624">Polysaccharide degradation</keyword>
<dbReference type="GO" id="GO:0005576">
    <property type="term" value="C:extracellular region"/>
    <property type="evidence" value="ECO:0007669"/>
    <property type="project" value="UniProtKB-SubCell"/>
</dbReference>
<protein>
    <recommendedName>
        <fullName evidence="10">Endo-chitosanase</fullName>
        <ecNumber evidence="10">3.2.1.132</ecNumber>
    </recommendedName>
</protein>
<name>A0AAN7HHC5_9PEZI</name>
<evidence type="ECO:0000256" key="6">
    <source>
        <dbReference type="ARBA" id="ARBA00022801"/>
    </source>
</evidence>
<gene>
    <name evidence="11" type="ORF">C8A03DRAFT_41936</name>
</gene>
<accession>A0AAN7HHC5</accession>
<evidence type="ECO:0000256" key="8">
    <source>
        <dbReference type="ARBA" id="ARBA00023295"/>
    </source>
</evidence>
<evidence type="ECO:0000256" key="3">
    <source>
        <dbReference type="ARBA" id="ARBA00007799"/>
    </source>
</evidence>
<sequence length="265" mass="27842">MHSHLFLLLLALLGATSVSAHDILANVKRFYDALKANGSCANELATGFYAKDNGPNTFSYCGDHLSDFGVVYTKGAGSAFADMDVDCDGVQHGPGDDGRCASSSDTQSVTSFQSIIAGYNKGITDLNAFVHPYVVFGNQGSMPGWKTFDPQQYGIEPLSIIAVVCNQQLIYGIWSDENGDDGDKPMIGEASISMATACFGTSVNGNSGHDDTDVLYLAFPGAEAVPGADGADWGATSWQAFESWPGRCLGAKCSTGDDLSARMPG</sequence>
<comment type="similarity">
    <text evidence="3 10">Belongs to the glycosyl hydrolase 75 family.</text>
</comment>
<evidence type="ECO:0000256" key="4">
    <source>
        <dbReference type="ARBA" id="ARBA00022525"/>
    </source>
</evidence>
<keyword evidence="4" id="KW-0964">Secreted</keyword>
<evidence type="ECO:0000256" key="5">
    <source>
        <dbReference type="ARBA" id="ARBA00022729"/>
    </source>
</evidence>
<keyword evidence="5 10" id="KW-0732">Signal</keyword>
<evidence type="ECO:0000313" key="11">
    <source>
        <dbReference type="EMBL" id="KAK4240514.1"/>
    </source>
</evidence>
<evidence type="ECO:0000256" key="2">
    <source>
        <dbReference type="ARBA" id="ARBA00004613"/>
    </source>
</evidence>
<dbReference type="EC" id="3.2.1.132" evidence="10"/>